<evidence type="ECO:0000313" key="23">
    <source>
        <dbReference type="RefSeq" id="XP_012875176.1"/>
    </source>
</evidence>
<feature type="binding site" evidence="18">
    <location>
        <position position="184"/>
    </location>
    <ligand>
        <name>Zn(2+)</name>
        <dbReference type="ChEBI" id="CHEBI:29105"/>
        <note>catalytic</note>
    </ligand>
</feature>
<dbReference type="STRING" id="10020.ENSDORP00000011313"/>
<dbReference type="SMART" id="SM00235">
    <property type="entry name" value="ZnMc"/>
    <property type="match status" value="1"/>
</dbReference>
<evidence type="ECO:0000259" key="21">
    <source>
        <dbReference type="PROSITE" id="PS51864"/>
    </source>
</evidence>
<dbReference type="InParanoid" id="A0A1S3FFB6"/>
<protein>
    <recommendedName>
        <fullName evidence="19">Metalloendopeptidase</fullName>
        <ecNumber evidence="19">3.4.24.-</ecNumber>
    </recommendedName>
</protein>
<dbReference type="InterPro" id="IPR006026">
    <property type="entry name" value="Peptidase_Metallo"/>
</dbReference>
<dbReference type="GO" id="GO:0004222">
    <property type="term" value="F:metalloendopeptidase activity"/>
    <property type="evidence" value="ECO:0007669"/>
    <property type="project" value="UniProtKB-UniRule"/>
</dbReference>
<comment type="cofactor">
    <cofactor evidence="18 19">
        <name>Zn(2+)</name>
        <dbReference type="ChEBI" id="CHEBI:29105"/>
    </cofactor>
    <text evidence="18 19">Binds 1 zinc ion per subunit.</text>
</comment>
<accession>A0A1S3FFB6</accession>
<dbReference type="Pfam" id="PF01400">
    <property type="entry name" value="Astacin"/>
    <property type="match status" value="1"/>
</dbReference>
<comment type="function">
    <text evidence="16">Oocyte-specific oolemmal receptor involved in sperm and egg adhesion and fertilization. Plays a role in the polyspermy inhibition. Probably acts as a protease for the post-fertilization cleavage of ZP2. Cleaves the sperm-binding ZP2 at the surface of the zona pellucida after fertilization and cortical granule exocytosis, rendering the zona pellucida unable to support further sperm binding.</text>
</comment>
<keyword evidence="12" id="KW-1015">Disulfide bond</keyword>
<evidence type="ECO:0000256" key="12">
    <source>
        <dbReference type="ARBA" id="ARBA00023157"/>
    </source>
</evidence>
<keyword evidence="13" id="KW-0278">Fertilization</keyword>
<evidence type="ECO:0000256" key="6">
    <source>
        <dbReference type="ARBA" id="ARBA00022729"/>
    </source>
</evidence>
<keyword evidence="10" id="KW-0472">Membrane</keyword>
<evidence type="ECO:0000256" key="5">
    <source>
        <dbReference type="ARBA" id="ARBA00022723"/>
    </source>
</evidence>
<feature type="compositionally biased region" description="Low complexity" evidence="20">
    <location>
        <begin position="402"/>
        <end position="412"/>
    </location>
</feature>
<keyword evidence="11" id="KW-0865">Zymogen</keyword>
<name>A0A1S3FFB6_DIPOR</name>
<gene>
    <name evidence="23" type="primary">Astl</name>
</gene>
<dbReference type="AlphaFoldDB" id="A0A1S3FFB6"/>
<evidence type="ECO:0000256" key="10">
    <source>
        <dbReference type="ARBA" id="ARBA00023136"/>
    </source>
</evidence>
<dbReference type="GO" id="GO:0007338">
    <property type="term" value="P:single fertilization"/>
    <property type="evidence" value="ECO:0007669"/>
    <property type="project" value="UniProtKB-KW"/>
</dbReference>
<dbReference type="GO" id="GO:0005886">
    <property type="term" value="C:plasma membrane"/>
    <property type="evidence" value="ECO:0007669"/>
    <property type="project" value="UniProtKB-SubCell"/>
</dbReference>
<dbReference type="PANTHER" id="PTHR10127:SF855">
    <property type="entry name" value="ASTACIN-LIKE METALLOENDOPEPTIDASE"/>
    <property type="match status" value="1"/>
</dbReference>
<comment type="caution">
    <text evidence="18">Lacks conserved residue(s) required for the propagation of feature annotation.</text>
</comment>
<feature type="region of interest" description="Disordered" evidence="20">
    <location>
        <begin position="376"/>
        <end position="446"/>
    </location>
</feature>
<evidence type="ECO:0000256" key="17">
    <source>
        <dbReference type="ARBA" id="ARBA00065652"/>
    </source>
</evidence>
<dbReference type="Gene3D" id="3.40.390.10">
    <property type="entry name" value="Collagenase (Catalytic Domain)"/>
    <property type="match status" value="1"/>
</dbReference>
<keyword evidence="7 18" id="KW-0378">Hydrolase</keyword>
<keyword evidence="3" id="KW-0963">Cytoplasm</keyword>
<dbReference type="InterPro" id="IPR001506">
    <property type="entry name" value="Peptidase_M12A"/>
</dbReference>
<dbReference type="PRINTS" id="PR00480">
    <property type="entry name" value="ASTACIN"/>
</dbReference>
<dbReference type="FunCoup" id="A0A1S3FFB6">
    <property type="interactions" value="220"/>
</dbReference>
<evidence type="ECO:0000256" key="19">
    <source>
        <dbReference type="RuleBase" id="RU361183"/>
    </source>
</evidence>
<dbReference type="GO" id="GO:0006508">
    <property type="term" value="P:proteolysis"/>
    <property type="evidence" value="ECO:0007669"/>
    <property type="project" value="UniProtKB-KW"/>
</dbReference>
<evidence type="ECO:0000256" key="20">
    <source>
        <dbReference type="SAM" id="MobiDB-lite"/>
    </source>
</evidence>
<feature type="active site" evidence="18">
    <location>
        <position position="181"/>
    </location>
</feature>
<feature type="binding site" evidence="18">
    <location>
        <position position="180"/>
    </location>
    <ligand>
        <name>Zn(2+)</name>
        <dbReference type="ChEBI" id="CHEBI:29105"/>
        <note>catalytic</note>
    </ligand>
</feature>
<dbReference type="GO" id="GO:0060473">
    <property type="term" value="C:cortical granule"/>
    <property type="evidence" value="ECO:0007669"/>
    <property type="project" value="UniProtKB-SubCell"/>
</dbReference>
<dbReference type="OrthoDB" id="291007at2759"/>
<evidence type="ECO:0000256" key="14">
    <source>
        <dbReference type="ARBA" id="ARBA00023329"/>
    </source>
</evidence>
<feature type="signal peptide" evidence="19">
    <location>
        <begin position="1"/>
        <end position="21"/>
    </location>
</feature>
<evidence type="ECO:0000256" key="3">
    <source>
        <dbReference type="ARBA" id="ARBA00022490"/>
    </source>
</evidence>
<comment type="subunit">
    <text evidence="17">Interacts (via N-terminal domain) with SPACA3; the interaction occurs during fertilization.</text>
</comment>
<evidence type="ECO:0000256" key="2">
    <source>
        <dbReference type="ARBA" id="ARBA00022475"/>
    </source>
</evidence>
<keyword evidence="9 18" id="KW-0482">Metalloprotease</keyword>
<dbReference type="PANTHER" id="PTHR10127">
    <property type="entry name" value="DISCOIDIN, CUB, EGF, LAMININ , AND ZINC METALLOPROTEASE DOMAIN CONTAINING"/>
    <property type="match status" value="1"/>
</dbReference>
<dbReference type="KEGG" id="dord:105988179"/>
<comment type="subcellular location">
    <subcellularLocation>
        <location evidence="1">Cell membrane</location>
    </subcellularLocation>
    <subcellularLocation>
        <location evidence="15">Cytoplasmic vesicle</location>
        <location evidence="15">Secretory vesicle</location>
        <location evidence="15">Cortical granule</location>
    </subcellularLocation>
</comment>
<reference evidence="23" key="1">
    <citation type="submission" date="2025-08" db="UniProtKB">
        <authorList>
            <consortium name="RefSeq"/>
        </authorList>
    </citation>
    <scope>IDENTIFICATION</scope>
    <source>
        <tissue evidence="23">Kidney</tissue>
    </source>
</reference>
<dbReference type="EC" id="3.4.24.-" evidence="19"/>
<organism evidence="22 23">
    <name type="scientific">Dipodomys ordii</name>
    <name type="common">Ord's kangaroo rat</name>
    <dbReference type="NCBI Taxonomy" id="10020"/>
    <lineage>
        <taxon>Eukaryota</taxon>
        <taxon>Metazoa</taxon>
        <taxon>Chordata</taxon>
        <taxon>Craniata</taxon>
        <taxon>Vertebrata</taxon>
        <taxon>Euteleostomi</taxon>
        <taxon>Mammalia</taxon>
        <taxon>Eutheria</taxon>
        <taxon>Euarchontoglires</taxon>
        <taxon>Glires</taxon>
        <taxon>Rodentia</taxon>
        <taxon>Castorimorpha</taxon>
        <taxon>Heteromyidae</taxon>
        <taxon>Dipodomyinae</taxon>
        <taxon>Dipodomys</taxon>
    </lineage>
</organism>
<evidence type="ECO:0000256" key="8">
    <source>
        <dbReference type="ARBA" id="ARBA00022833"/>
    </source>
</evidence>
<keyword evidence="22" id="KW-1185">Reference proteome</keyword>
<dbReference type="RefSeq" id="XP_012875176.1">
    <property type="nucleotide sequence ID" value="XM_013019722.1"/>
</dbReference>
<feature type="domain" description="Peptidase M12A" evidence="21">
    <location>
        <begin position="83"/>
        <end position="280"/>
    </location>
</feature>
<keyword evidence="4 18" id="KW-0645">Protease</keyword>
<keyword evidence="14" id="KW-0968">Cytoplasmic vesicle</keyword>
<evidence type="ECO:0000256" key="15">
    <source>
        <dbReference type="ARBA" id="ARBA00037865"/>
    </source>
</evidence>
<evidence type="ECO:0000313" key="22">
    <source>
        <dbReference type="Proteomes" id="UP000081671"/>
    </source>
</evidence>
<evidence type="ECO:0000256" key="16">
    <source>
        <dbReference type="ARBA" id="ARBA00057258"/>
    </source>
</evidence>
<dbReference type="PROSITE" id="PS51864">
    <property type="entry name" value="ASTACIN"/>
    <property type="match status" value="1"/>
</dbReference>
<evidence type="ECO:0000256" key="4">
    <source>
        <dbReference type="ARBA" id="ARBA00022670"/>
    </source>
</evidence>
<evidence type="ECO:0000256" key="18">
    <source>
        <dbReference type="PROSITE-ProRule" id="PRU01211"/>
    </source>
</evidence>
<keyword evidence="8 18" id="KW-0862">Zinc</keyword>
<evidence type="ECO:0000256" key="9">
    <source>
        <dbReference type="ARBA" id="ARBA00023049"/>
    </source>
</evidence>
<dbReference type="CTD" id="431705"/>
<dbReference type="GeneID" id="105988179"/>
<dbReference type="Proteomes" id="UP000081671">
    <property type="component" value="Unplaced"/>
</dbReference>
<dbReference type="FunFam" id="3.40.390.10:FF:000036">
    <property type="entry name" value="Metalloendopeptidase"/>
    <property type="match status" value="1"/>
</dbReference>
<evidence type="ECO:0000256" key="11">
    <source>
        <dbReference type="ARBA" id="ARBA00023145"/>
    </source>
</evidence>
<dbReference type="SUPFAM" id="SSF55486">
    <property type="entry name" value="Metalloproteases ('zincins'), catalytic domain"/>
    <property type="match status" value="1"/>
</dbReference>
<keyword evidence="6 19" id="KW-0732">Signal</keyword>
<evidence type="ECO:0000256" key="13">
    <source>
        <dbReference type="ARBA" id="ARBA00023279"/>
    </source>
</evidence>
<sequence>MGHMGGLWVLGLLFLIGSTLGAPSASPCLGACSTSVPEGLISAGSQAAVDQDIPAINQGLIPEETPDASFLMEGDIIRPNPFRLLSVTNKKWPKSAGGIVEVPFLLSSKYDEPSRQAILQAFAEFEHSTCIRFVAYQGQKDFISIIPMSGCFSGIGRSGGMQVVSLAPACLQKGHGIVLHELMHVLGFWHEHTRADRDRYIRVNWNEILPGFEINFIKSQSSNMLAPYDYSSVMHYGRLAFSWHRQPTIIPLWAPSAHIGQRWNLSASDISRVRKLYDCSPTGPDSFGNGLHVPSVGRNPNSASRPYLQRLLEALRVESGNPDLGGFGAGGQHVAEGSVESSPLQSAAKWILTGARRCSATSSPSHAPTFLRTAIEIKPSPSPPTPRHAGPLWSGCREKPPRAAGRLGSARRGSLRAERQLCASARTRRAPPSTRPGALNPTVRPGASWHDGATFLGSRVGLGPRRDNLENFSWTACGDCGMGM</sequence>
<dbReference type="InterPro" id="IPR024079">
    <property type="entry name" value="MetalloPept_cat_dom_sf"/>
</dbReference>
<keyword evidence="2" id="KW-1003">Cell membrane</keyword>
<keyword evidence="5 18" id="KW-0479">Metal-binding</keyword>
<evidence type="ECO:0000256" key="1">
    <source>
        <dbReference type="ARBA" id="ARBA00004236"/>
    </source>
</evidence>
<feature type="chain" id="PRO_5010005109" description="Metalloendopeptidase" evidence="19">
    <location>
        <begin position="22"/>
        <end position="484"/>
    </location>
</feature>
<feature type="binding site" evidence="18">
    <location>
        <position position="190"/>
    </location>
    <ligand>
        <name>Zn(2+)</name>
        <dbReference type="ChEBI" id="CHEBI:29105"/>
        <note>catalytic</note>
    </ligand>
</feature>
<evidence type="ECO:0000256" key="7">
    <source>
        <dbReference type="ARBA" id="ARBA00022801"/>
    </source>
</evidence>
<proteinExistence type="predicted"/>
<dbReference type="GO" id="GO:0008270">
    <property type="term" value="F:zinc ion binding"/>
    <property type="evidence" value="ECO:0007669"/>
    <property type="project" value="UniProtKB-UniRule"/>
</dbReference>